<evidence type="ECO:0000313" key="3">
    <source>
        <dbReference type="EMBL" id="OBX82935.1"/>
    </source>
</evidence>
<protein>
    <submittedName>
        <fullName evidence="2">Transposase</fullName>
    </submittedName>
</protein>
<dbReference type="Proteomes" id="UP000092616">
    <property type="component" value="Unassembled WGS sequence"/>
</dbReference>
<feature type="domain" description="Transposase IS200-like" evidence="1">
    <location>
        <begin position="12"/>
        <end position="132"/>
    </location>
</feature>
<dbReference type="InterPro" id="IPR002686">
    <property type="entry name" value="Transposase_17"/>
</dbReference>
<dbReference type="SMART" id="SM01321">
    <property type="entry name" value="Y1_Tnp"/>
    <property type="match status" value="1"/>
</dbReference>
<comment type="caution">
    <text evidence="2">The sequence shown here is derived from an EMBL/GenBank/DDBJ whole genome shotgun (WGS) entry which is preliminary data.</text>
</comment>
<accession>A0A1B8QD60</accession>
<evidence type="ECO:0000313" key="2">
    <source>
        <dbReference type="EMBL" id="OBX79502.1"/>
    </source>
</evidence>
<reference evidence="2 4" key="2">
    <citation type="submission" date="2016-06" db="EMBL/GenBank/DDBJ databases">
        <title>Draft genome of Moraxella atlantae CCUG 66109.</title>
        <authorList>
            <person name="Salva-Serra F."/>
            <person name="Engstrom-Jakobsson H."/>
            <person name="Thorell K."/>
            <person name="Gonzales-Siles L."/>
            <person name="Karlsson R."/>
            <person name="Boulund F."/>
            <person name="Engstrand L."/>
            <person name="Kristiansson E."/>
            <person name="Moore E."/>
        </authorList>
    </citation>
    <scope>NUCLEOTIDE SEQUENCE [LARGE SCALE GENOMIC DNA]</scope>
    <source>
        <strain evidence="2 4">CCUG 66109</strain>
    </source>
</reference>
<dbReference type="GO" id="GO:0004803">
    <property type="term" value="F:transposase activity"/>
    <property type="evidence" value="ECO:0007669"/>
    <property type="project" value="InterPro"/>
</dbReference>
<dbReference type="STRING" id="34059.A9308_00240"/>
<gene>
    <name evidence="3" type="ORF">A9306_05820</name>
    <name evidence="2" type="ORF">A9308_00240</name>
</gene>
<dbReference type="EMBL" id="LZMZ01000012">
    <property type="protein sequence ID" value="OBX79502.1"/>
    <property type="molecule type" value="Genomic_DNA"/>
</dbReference>
<dbReference type="PANTHER" id="PTHR33360">
    <property type="entry name" value="TRANSPOSASE FOR INSERTION SEQUENCE ELEMENT IS200"/>
    <property type="match status" value="1"/>
</dbReference>
<evidence type="ECO:0000259" key="1">
    <source>
        <dbReference type="SMART" id="SM01321"/>
    </source>
</evidence>
<proteinExistence type="predicted"/>
<dbReference type="PANTHER" id="PTHR33360:SF2">
    <property type="entry name" value="TRANSPOSASE FOR INSERTION SEQUENCE ELEMENT IS200"/>
    <property type="match status" value="1"/>
</dbReference>
<evidence type="ECO:0000313" key="5">
    <source>
        <dbReference type="Proteomes" id="UP000092616"/>
    </source>
</evidence>
<evidence type="ECO:0000313" key="4">
    <source>
        <dbReference type="Proteomes" id="UP000092508"/>
    </source>
</evidence>
<dbReference type="AlphaFoldDB" id="A0A1B8QD60"/>
<dbReference type="RefSeq" id="WP_067236028.1">
    <property type="nucleotide sequence ID" value="NZ_CP171132.1"/>
</dbReference>
<dbReference type="NCBIfam" id="NF033573">
    <property type="entry name" value="transpos_IS200"/>
    <property type="match status" value="1"/>
</dbReference>
<dbReference type="Proteomes" id="UP000092508">
    <property type="component" value="Unassembled WGS sequence"/>
</dbReference>
<sequence>MNNQLKSHYHCVYKLTYHLVLVTKYRRKCFTSAMLDRLKEIVIDLCQKWEVGLLEFNGEADHVHLLLDMHPNIVPSKFINNLKTVTSRLMRKEFAKHLAHFYCKPVLWTRAYCLLTTGGATIDTIRQYIEKQERLD</sequence>
<dbReference type="GO" id="GO:0006313">
    <property type="term" value="P:DNA transposition"/>
    <property type="evidence" value="ECO:0007669"/>
    <property type="project" value="InterPro"/>
</dbReference>
<dbReference type="GO" id="GO:0003677">
    <property type="term" value="F:DNA binding"/>
    <property type="evidence" value="ECO:0007669"/>
    <property type="project" value="InterPro"/>
</dbReference>
<dbReference type="OrthoDB" id="9798161at2"/>
<reference evidence="3 5" key="1">
    <citation type="submission" date="2016-06" db="EMBL/GenBank/DDBJ databases">
        <title>Draft genome of Moraxella atlantae CCUG 59586.</title>
        <authorList>
            <person name="Salva-Serra F."/>
            <person name="Engstrom-Jakobsson H."/>
            <person name="Thorell K."/>
            <person name="Gonzales-Siles L."/>
            <person name="Karlsson R."/>
            <person name="Boulund F."/>
            <person name="Engstrand L."/>
            <person name="Kristiansson E."/>
            <person name="Moore E."/>
        </authorList>
    </citation>
    <scope>NUCLEOTIDE SEQUENCE [LARGE SCALE GENOMIC DNA]</scope>
    <source>
        <strain evidence="3 5">CCUG 59586</strain>
    </source>
</reference>
<dbReference type="EMBL" id="LZNA01000019">
    <property type="protein sequence ID" value="OBX82935.1"/>
    <property type="molecule type" value="Genomic_DNA"/>
</dbReference>
<name>A0A1B8QD60_9GAMM</name>
<organism evidence="2 4">
    <name type="scientific">Faucicola atlantae</name>
    <dbReference type="NCBI Taxonomy" id="34059"/>
    <lineage>
        <taxon>Bacteria</taxon>
        <taxon>Pseudomonadati</taxon>
        <taxon>Pseudomonadota</taxon>
        <taxon>Gammaproteobacteria</taxon>
        <taxon>Moraxellales</taxon>
        <taxon>Moraxellaceae</taxon>
        <taxon>Faucicola</taxon>
    </lineage>
</organism>
<dbReference type="Gene3D" id="3.30.70.1290">
    <property type="entry name" value="Transposase IS200-like"/>
    <property type="match status" value="1"/>
</dbReference>
<dbReference type="SUPFAM" id="SSF143422">
    <property type="entry name" value="Transposase IS200-like"/>
    <property type="match status" value="1"/>
</dbReference>
<dbReference type="Pfam" id="PF01797">
    <property type="entry name" value="Y1_Tnp"/>
    <property type="match status" value="1"/>
</dbReference>
<dbReference type="InterPro" id="IPR036515">
    <property type="entry name" value="Transposase_17_sf"/>
</dbReference>
<keyword evidence="5" id="KW-1185">Reference proteome</keyword>